<dbReference type="SUPFAM" id="SSF52833">
    <property type="entry name" value="Thioredoxin-like"/>
    <property type="match status" value="1"/>
</dbReference>
<gene>
    <name evidence="3" type="ORF">NC99_29830</name>
</gene>
<dbReference type="OrthoDB" id="9805634at2"/>
<dbReference type="InterPro" id="IPR036249">
    <property type="entry name" value="Thioredoxin-like_sf"/>
</dbReference>
<dbReference type="AlphaFoldDB" id="A0A0L8V7L8"/>
<organism evidence="3 4">
    <name type="scientific">Sunxiuqinia dokdonensis</name>
    <dbReference type="NCBI Taxonomy" id="1409788"/>
    <lineage>
        <taxon>Bacteria</taxon>
        <taxon>Pseudomonadati</taxon>
        <taxon>Bacteroidota</taxon>
        <taxon>Bacteroidia</taxon>
        <taxon>Marinilabiliales</taxon>
        <taxon>Prolixibacteraceae</taxon>
        <taxon>Sunxiuqinia</taxon>
    </lineage>
</organism>
<feature type="chain" id="PRO_5005591313" description="Thioredoxin domain-containing protein" evidence="1">
    <location>
        <begin position="31"/>
        <end position="472"/>
    </location>
</feature>
<dbReference type="PROSITE" id="PS51352">
    <property type="entry name" value="THIOREDOXIN_2"/>
    <property type="match status" value="1"/>
</dbReference>
<sequence>MNKMLKKFTTLFSIVLLNSLVSILAAQPHALQLNFPDEQNDTVLLAHYYNGKLFVNDTLIFDQMGSARLDGALRPQGIYTLYFDENRRLDFLLGADQTLTIGQENGAIKVTGALESEWFQDYIDHLATKKTEAAALRQKLDSSNGQAETTAGLKQQLADLDDDIQQKWQQEAEKGARTFYGKFMASNIRPTMNKEKLPAPVQTNDSLLWVYNYNFNKNHYWDNFDLLDARMWRTPTINSKLNEYFNQVLIQHPDSVLPVAIDLIEASKINREIFQNLTSFVLNNSIQSEYLGIENVFVAVAEKYYLRGEAFWATEKTLETIRREVYFRRNNLLGEVAKELFLPDEAGNYQSLHQQTTPFTLVVFWEPECGHCKKQVPQLFEEVFLKTDPSKLAIMAVYTQTNKKEWLDFLEEHELNGWLNVWDPDQVSNFQVNYNTRTTPMIYLLDSDKKIIAKKLTVEQVKQLLDQLIDAG</sequence>
<dbReference type="InterPro" id="IPR013766">
    <property type="entry name" value="Thioredoxin_domain"/>
</dbReference>
<dbReference type="Proteomes" id="UP000036958">
    <property type="component" value="Unassembled WGS sequence"/>
</dbReference>
<reference evidence="4" key="1">
    <citation type="submission" date="2015-07" db="EMBL/GenBank/DDBJ databases">
        <title>Genome sequencing of Sunxiuqinia dokdonensis strain SK.</title>
        <authorList>
            <person name="Ahn S."/>
            <person name="Kim B.-C."/>
        </authorList>
    </citation>
    <scope>NUCLEOTIDE SEQUENCE [LARGE SCALE GENOMIC DNA]</scope>
    <source>
        <strain evidence="4">SK</strain>
    </source>
</reference>
<protein>
    <recommendedName>
        <fullName evidence="2">Thioredoxin domain-containing protein</fullName>
    </recommendedName>
</protein>
<feature type="domain" description="Thioredoxin" evidence="2">
    <location>
        <begin position="331"/>
        <end position="470"/>
    </location>
</feature>
<evidence type="ECO:0000313" key="4">
    <source>
        <dbReference type="Proteomes" id="UP000036958"/>
    </source>
</evidence>
<dbReference type="CDD" id="cd02966">
    <property type="entry name" value="TlpA_like_family"/>
    <property type="match status" value="1"/>
</dbReference>
<dbReference type="Pfam" id="PF13905">
    <property type="entry name" value="Thioredoxin_8"/>
    <property type="match status" value="1"/>
</dbReference>
<proteinExistence type="predicted"/>
<keyword evidence="1" id="KW-0732">Signal</keyword>
<accession>A0A0L8V7L8</accession>
<comment type="caution">
    <text evidence="3">The sequence shown here is derived from an EMBL/GenBank/DDBJ whole genome shotgun (WGS) entry which is preliminary data.</text>
</comment>
<dbReference type="Gene3D" id="3.40.30.10">
    <property type="entry name" value="Glutaredoxin"/>
    <property type="match status" value="1"/>
</dbReference>
<evidence type="ECO:0000259" key="2">
    <source>
        <dbReference type="PROSITE" id="PS51352"/>
    </source>
</evidence>
<evidence type="ECO:0000256" key="1">
    <source>
        <dbReference type="SAM" id="SignalP"/>
    </source>
</evidence>
<keyword evidence="4" id="KW-1185">Reference proteome</keyword>
<feature type="signal peptide" evidence="1">
    <location>
        <begin position="1"/>
        <end position="30"/>
    </location>
</feature>
<evidence type="ECO:0000313" key="3">
    <source>
        <dbReference type="EMBL" id="KOH44177.1"/>
    </source>
</evidence>
<dbReference type="EMBL" id="LGIA01000170">
    <property type="protein sequence ID" value="KOH44177.1"/>
    <property type="molecule type" value="Genomic_DNA"/>
</dbReference>
<dbReference type="STRING" id="1409788.NC99_29830"/>
<dbReference type="InterPro" id="IPR012336">
    <property type="entry name" value="Thioredoxin-like_fold"/>
</dbReference>
<name>A0A0L8V7L8_9BACT</name>